<accession>A0A4Y7IE99</accession>
<dbReference type="InterPro" id="IPR044277">
    <property type="entry name" value="GIP1"/>
</dbReference>
<dbReference type="PANTHER" id="PTHR46775:SF1">
    <property type="entry name" value="FLOCCULATION PROTEIN (DUF1296)"/>
    <property type="match status" value="1"/>
</dbReference>
<feature type="compositionally biased region" description="Basic and acidic residues" evidence="1">
    <location>
        <begin position="66"/>
        <end position="80"/>
    </location>
</feature>
<dbReference type="EMBL" id="CM010715">
    <property type="protein sequence ID" value="RZC46022.1"/>
    <property type="molecule type" value="Genomic_DNA"/>
</dbReference>
<evidence type="ECO:0000259" key="2">
    <source>
        <dbReference type="Pfam" id="PF06972"/>
    </source>
</evidence>
<dbReference type="OMA" id="NRVNTEQ"/>
<feature type="region of interest" description="Disordered" evidence="1">
    <location>
        <begin position="295"/>
        <end position="347"/>
    </location>
</feature>
<organism evidence="3 4">
    <name type="scientific">Papaver somniferum</name>
    <name type="common">Opium poppy</name>
    <dbReference type="NCBI Taxonomy" id="3469"/>
    <lineage>
        <taxon>Eukaryota</taxon>
        <taxon>Viridiplantae</taxon>
        <taxon>Streptophyta</taxon>
        <taxon>Embryophyta</taxon>
        <taxon>Tracheophyta</taxon>
        <taxon>Spermatophyta</taxon>
        <taxon>Magnoliopsida</taxon>
        <taxon>Ranunculales</taxon>
        <taxon>Papaveraceae</taxon>
        <taxon>Papaveroideae</taxon>
        <taxon>Papaver</taxon>
    </lineage>
</organism>
<reference evidence="3 4" key="1">
    <citation type="journal article" date="2018" name="Science">
        <title>The opium poppy genome and morphinan production.</title>
        <authorList>
            <person name="Guo L."/>
            <person name="Winzer T."/>
            <person name="Yang X."/>
            <person name="Li Y."/>
            <person name="Ning Z."/>
            <person name="He Z."/>
            <person name="Teodor R."/>
            <person name="Lu Y."/>
            <person name="Bowser T.A."/>
            <person name="Graham I.A."/>
            <person name="Ye K."/>
        </authorList>
    </citation>
    <scope>NUCLEOTIDE SEQUENCE [LARGE SCALE GENOMIC DNA]</scope>
    <source>
        <strain evidence="4">cv. HN1</strain>
        <tissue evidence="3">Leaves</tissue>
    </source>
</reference>
<dbReference type="PANTHER" id="PTHR46775">
    <property type="entry name" value="FLOCCULATION PROTEIN (DUF1296)"/>
    <property type="match status" value="1"/>
</dbReference>
<dbReference type="Pfam" id="PF06972">
    <property type="entry name" value="GIP1_N"/>
    <property type="match status" value="1"/>
</dbReference>
<feature type="region of interest" description="Disordered" evidence="1">
    <location>
        <begin position="62"/>
        <end position="108"/>
    </location>
</feature>
<feature type="domain" description="GBF-interacting protein 1 N-terminal" evidence="2">
    <location>
        <begin position="9"/>
        <end position="68"/>
    </location>
</feature>
<feature type="compositionally biased region" description="Polar residues" evidence="1">
    <location>
        <begin position="609"/>
        <end position="631"/>
    </location>
</feature>
<feature type="region of interest" description="Disordered" evidence="1">
    <location>
        <begin position="191"/>
        <end position="221"/>
    </location>
</feature>
<keyword evidence="4" id="KW-1185">Reference proteome</keyword>
<dbReference type="GO" id="GO:0051082">
    <property type="term" value="F:unfolded protein binding"/>
    <property type="evidence" value="ECO:0007669"/>
    <property type="project" value="TreeGrafter"/>
</dbReference>
<gene>
    <name evidence="3" type="ORF">C5167_038963</name>
</gene>
<name>A0A4Y7IE99_PAPSO</name>
<dbReference type="InterPro" id="IPR009060">
    <property type="entry name" value="UBA-like_sf"/>
</dbReference>
<dbReference type="InterPro" id="IPR009719">
    <property type="entry name" value="GIP1_N"/>
</dbReference>
<dbReference type="SUPFAM" id="SSF46934">
    <property type="entry name" value="UBA-like"/>
    <property type="match status" value="1"/>
</dbReference>
<sequence length="884" mass="93931">MSSLSRVSIPNTVKKTIQNIKEIAGNHSDDEIYAMLKECSMDPNETTQRLLYQDTFHEVKRKRDKKKENVNIRELADSRWRPGPQGRGGRSGRPNEFPRYNSQAVCPDAGVGRNGISVKENGVNQGPDKAGILDLPVSLDTENKAASSLPGMANGNFNTPNGSSILGPPTQMATGGGTNFSVNFTKVRNAPEPHVNGKITPPSGVNISRERSTPNPKHIVPPPSVLGVYSSASDPVLVPSVDSRVPGAVGTIKREVRVQRAAVEPNSDAPNDTISSTCQEIADSSQMTIKPLGAENSQQLELSEPSSSQGGSISRPSSNYGSHSQQISGPQKPVGPGREWKPKPMSSNAALASGEVAMLKIETVTDEAGDESVPELTESVSEDAIMPLQKKLEEVHFFSDSQHVIIPNHLHVAESERSGLSFGSFEAGFGVTTSYIGGHDAEKSSTPLSESPQETAEVAEESFSSNQETPEDALEGENFDDSQSPKDVMENVSPEEANISSSAVEDHDQPKLETVLPPGGPQFSVVHTVPTYSTFGLMPPMLGTQFAPFDSSDPQARAFVVQQSFDPANYYSQVYRAGTDGDGRFSPLLTPAAAAATKFNGNIALLSSQAGQSPQESGDSLIHSTSPTPHASQAIGVMPSSISVSQQPVPVFRHPQAMHMPHFPPNYLPYGSYYSPYFVPPPTIHQFLSNSAFPQQPPSGSVYPTPVAATAAAATGIKYSLPQFKVGGTTGNPTHIGMQPGYAQFSSLPSGYSPSPASTTGGNSSGNEDLVAPQFKENNVYITAPQSEGGSAVWVPAPGREISGMQAGPFYNLPQGQHIAFAPSQTGHPAFAGIYHPTQAMGGTVHPLLQQSQAMAGAVEMVGPPAGVYQQQPQRTQVNWTNTY</sequence>
<feature type="compositionally biased region" description="Polar residues" evidence="1">
    <location>
        <begin position="444"/>
        <end position="454"/>
    </location>
</feature>
<proteinExistence type="predicted"/>
<evidence type="ECO:0000313" key="3">
    <source>
        <dbReference type="EMBL" id="RZC46022.1"/>
    </source>
</evidence>
<protein>
    <recommendedName>
        <fullName evidence="2">GBF-interacting protein 1 N-terminal domain-containing protein</fullName>
    </recommendedName>
</protein>
<feature type="region of interest" description="Disordered" evidence="1">
    <location>
        <begin position="438"/>
        <end position="518"/>
    </location>
</feature>
<feature type="compositionally biased region" description="Low complexity" evidence="1">
    <location>
        <begin position="297"/>
        <end position="318"/>
    </location>
</feature>
<dbReference type="AlphaFoldDB" id="A0A4Y7IE99"/>
<dbReference type="STRING" id="3469.A0A4Y7IE99"/>
<feature type="compositionally biased region" description="Polar residues" evidence="1">
    <location>
        <begin position="319"/>
        <end position="329"/>
    </location>
</feature>
<evidence type="ECO:0000256" key="1">
    <source>
        <dbReference type="SAM" id="MobiDB-lite"/>
    </source>
</evidence>
<feature type="region of interest" description="Disordered" evidence="1">
    <location>
        <begin position="609"/>
        <end position="634"/>
    </location>
</feature>
<dbReference type="Gramene" id="RZC46022">
    <property type="protein sequence ID" value="RZC46022"/>
    <property type="gene ID" value="C5167_038963"/>
</dbReference>
<dbReference type="Proteomes" id="UP000316621">
    <property type="component" value="Chromosome 1"/>
</dbReference>
<feature type="compositionally biased region" description="Acidic residues" evidence="1">
    <location>
        <begin position="469"/>
        <end position="480"/>
    </location>
</feature>
<feature type="compositionally biased region" description="Polar residues" evidence="1">
    <location>
        <begin position="749"/>
        <end position="767"/>
    </location>
</feature>
<feature type="region of interest" description="Disordered" evidence="1">
    <location>
        <begin position="749"/>
        <end position="770"/>
    </location>
</feature>
<evidence type="ECO:0000313" key="4">
    <source>
        <dbReference type="Proteomes" id="UP000316621"/>
    </source>
</evidence>